<reference evidence="1 2" key="1">
    <citation type="journal article" date="2016" name="Nat. Commun.">
        <title>Thousands of microbial genomes shed light on interconnected biogeochemical processes in an aquifer system.</title>
        <authorList>
            <person name="Anantharaman K."/>
            <person name="Brown C.T."/>
            <person name="Hug L.A."/>
            <person name="Sharon I."/>
            <person name="Castelle C.J."/>
            <person name="Probst A.J."/>
            <person name="Thomas B.C."/>
            <person name="Singh A."/>
            <person name="Wilkins M.J."/>
            <person name="Karaoz U."/>
            <person name="Brodie E.L."/>
            <person name="Williams K.H."/>
            <person name="Hubbard S.S."/>
            <person name="Banfield J.F."/>
        </authorList>
    </citation>
    <scope>NUCLEOTIDE SEQUENCE [LARGE SCALE GENOMIC DNA]</scope>
</reference>
<dbReference type="AlphaFoldDB" id="A0A1G2V9A3"/>
<organism evidence="1 2">
    <name type="scientific">Candidatus Zambryskibacteria bacterium RIFOXYD2_FULL_43_10</name>
    <dbReference type="NCBI Taxonomy" id="1802782"/>
    <lineage>
        <taxon>Bacteria</taxon>
        <taxon>Candidatus Zambryskiibacteriota</taxon>
    </lineage>
</organism>
<protein>
    <submittedName>
        <fullName evidence="1">Uncharacterized protein</fullName>
    </submittedName>
</protein>
<gene>
    <name evidence="1" type="ORF">A2544_01470</name>
</gene>
<comment type="caution">
    <text evidence="1">The sequence shown here is derived from an EMBL/GenBank/DDBJ whole genome shotgun (WGS) entry which is preliminary data.</text>
</comment>
<proteinExistence type="predicted"/>
<accession>A0A1G2V9A3</accession>
<dbReference type="Proteomes" id="UP000176868">
    <property type="component" value="Unassembled WGS sequence"/>
</dbReference>
<dbReference type="STRING" id="1802782.A2544_01470"/>
<name>A0A1G2V9A3_9BACT</name>
<evidence type="ECO:0000313" key="2">
    <source>
        <dbReference type="Proteomes" id="UP000176868"/>
    </source>
</evidence>
<evidence type="ECO:0000313" key="1">
    <source>
        <dbReference type="EMBL" id="OHB18201.1"/>
    </source>
</evidence>
<dbReference type="EMBL" id="MHWZ01000002">
    <property type="protein sequence ID" value="OHB18201.1"/>
    <property type="molecule type" value="Genomic_DNA"/>
</dbReference>
<sequence>MLTLANTKNLDFKIFIYLLRNKFEGILDFMLIRVNVVGEKEKLGYMSESPVRIRRYFIEGSLICKTKTK</sequence>